<feature type="compositionally biased region" description="Basic residues" evidence="6">
    <location>
        <begin position="156"/>
        <end position="165"/>
    </location>
</feature>
<evidence type="ECO:0000256" key="3">
    <source>
        <dbReference type="ARBA" id="ARBA00023274"/>
    </source>
</evidence>
<dbReference type="InterPro" id="IPR056366">
    <property type="entry name" value="Ribosomal_eL24"/>
</dbReference>
<keyword evidence="9" id="KW-1185">Reference proteome</keyword>
<protein>
    <recommendedName>
        <fullName evidence="4">Large ribosomal subunit protein eL24</fullName>
    </recommendedName>
    <alternativeName>
        <fullName evidence="5">60S ribosomal protein L24</fullName>
    </alternativeName>
</protein>
<proteinExistence type="inferred from homology"/>
<feature type="region of interest" description="Disordered" evidence="6">
    <location>
        <begin position="116"/>
        <end position="165"/>
    </location>
</feature>
<comment type="caution">
    <text evidence="8">The sequence shown here is derived from an EMBL/GenBank/DDBJ whole genome shotgun (WGS) entry which is preliminary data.</text>
</comment>
<evidence type="ECO:0000256" key="6">
    <source>
        <dbReference type="SAM" id="MobiDB-lite"/>
    </source>
</evidence>
<dbReference type="InterPro" id="IPR000988">
    <property type="entry name" value="Ribosomal_eL24-rel_N"/>
</dbReference>
<dbReference type="InterPro" id="IPR038630">
    <property type="entry name" value="L24e/L24_sf"/>
</dbReference>
<dbReference type="SUPFAM" id="SSF57716">
    <property type="entry name" value="Glucocorticoid receptor-like (DNA-binding domain)"/>
    <property type="match status" value="1"/>
</dbReference>
<evidence type="ECO:0000313" key="9">
    <source>
        <dbReference type="Proteomes" id="UP001165289"/>
    </source>
</evidence>
<dbReference type="GO" id="GO:0003735">
    <property type="term" value="F:structural constituent of ribosome"/>
    <property type="evidence" value="ECO:0007669"/>
    <property type="project" value="InterPro"/>
</dbReference>
<evidence type="ECO:0000259" key="7">
    <source>
        <dbReference type="Pfam" id="PF01246"/>
    </source>
</evidence>
<keyword evidence="3" id="KW-0687">Ribonucleoprotein</keyword>
<feature type="compositionally biased region" description="Basic and acidic residues" evidence="6">
    <location>
        <begin position="126"/>
        <end position="143"/>
    </location>
</feature>
<comment type="similarity">
    <text evidence="1">Belongs to the eukaryotic ribosomal protein eL24 family.</text>
</comment>
<evidence type="ECO:0000256" key="5">
    <source>
        <dbReference type="ARBA" id="ARBA00041213"/>
    </source>
</evidence>
<gene>
    <name evidence="8" type="ORF">LOD99_2997</name>
</gene>
<reference evidence="8 9" key="1">
    <citation type="journal article" date="2023" name="BMC Biol.">
        <title>The compact genome of the sponge Oopsacas minuta (Hexactinellida) is lacking key metazoan core genes.</title>
        <authorList>
            <person name="Santini S."/>
            <person name="Schenkelaars Q."/>
            <person name="Jourda C."/>
            <person name="Duchesne M."/>
            <person name="Belahbib H."/>
            <person name="Rocher C."/>
            <person name="Selva M."/>
            <person name="Riesgo A."/>
            <person name="Vervoort M."/>
            <person name="Leys S.P."/>
            <person name="Kodjabachian L."/>
            <person name="Le Bivic A."/>
            <person name="Borchiellini C."/>
            <person name="Claverie J.M."/>
            <person name="Renard E."/>
        </authorList>
    </citation>
    <scope>NUCLEOTIDE SEQUENCE [LARGE SCALE GENOMIC DNA]</scope>
    <source>
        <strain evidence="8">SPO-2</strain>
    </source>
</reference>
<evidence type="ECO:0000256" key="4">
    <source>
        <dbReference type="ARBA" id="ARBA00040612"/>
    </source>
</evidence>
<sequence>MSTLKTELCQFSQYRLHPGHGKKYAKVDGKIFNFVTRKCARSFQMKRNPRDTRWTILYRKKNKKGQIAEVSRKRTRKTVKYKRAIQGSTLEKILQLRNQSSQVRKLQREQALKLAKEKVKAKKALKSSDKKPKQATRSKDKSKAPKQAKKQPAQKGVKKQMKHTL</sequence>
<dbReference type="EMBL" id="JAKMXF010000233">
    <property type="protein sequence ID" value="KAI6654152.1"/>
    <property type="molecule type" value="Genomic_DNA"/>
</dbReference>
<dbReference type="PANTHER" id="PTHR10792">
    <property type="entry name" value="60S RIBOSOMAL PROTEIN L24"/>
    <property type="match status" value="1"/>
</dbReference>
<dbReference type="GO" id="GO:0003729">
    <property type="term" value="F:mRNA binding"/>
    <property type="evidence" value="ECO:0007669"/>
    <property type="project" value="TreeGrafter"/>
</dbReference>
<name>A0AAV7JYY4_9METZ</name>
<dbReference type="AlphaFoldDB" id="A0AAV7JYY4"/>
<evidence type="ECO:0000256" key="1">
    <source>
        <dbReference type="ARBA" id="ARBA00005647"/>
    </source>
</evidence>
<dbReference type="Gene3D" id="6.10.250.1270">
    <property type="match status" value="1"/>
</dbReference>
<dbReference type="PANTHER" id="PTHR10792:SF1">
    <property type="entry name" value="RIBOSOMAL PROTEIN L24"/>
    <property type="match status" value="1"/>
</dbReference>
<accession>A0AAV7JYY4</accession>
<dbReference type="Pfam" id="PF01246">
    <property type="entry name" value="Ribosomal_L24e"/>
    <property type="match status" value="1"/>
</dbReference>
<dbReference type="Gene3D" id="2.30.170.20">
    <property type="entry name" value="Ribosomal protein L24e"/>
    <property type="match status" value="1"/>
</dbReference>
<organism evidence="8 9">
    <name type="scientific">Oopsacas minuta</name>
    <dbReference type="NCBI Taxonomy" id="111878"/>
    <lineage>
        <taxon>Eukaryota</taxon>
        <taxon>Metazoa</taxon>
        <taxon>Porifera</taxon>
        <taxon>Hexactinellida</taxon>
        <taxon>Hexasterophora</taxon>
        <taxon>Lyssacinosida</taxon>
        <taxon>Leucopsacidae</taxon>
        <taxon>Oopsacas</taxon>
    </lineage>
</organism>
<dbReference type="CDD" id="cd00472">
    <property type="entry name" value="Ribosomal_L24e_L24"/>
    <property type="match status" value="1"/>
</dbReference>
<feature type="domain" description="Large ribosomal subunit protein eL24-related N-terminal" evidence="7">
    <location>
        <begin position="4"/>
        <end position="68"/>
    </location>
</feature>
<keyword evidence="2 8" id="KW-0689">Ribosomal protein</keyword>
<evidence type="ECO:0000256" key="2">
    <source>
        <dbReference type="ARBA" id="ARBA00022980"/>
    </source>
</evidence>
<dbReference type="GO" id="GO:0002181">
    <property type="term" value="P:cytoplasmic translation"/>
    <property type="evidence" value="ECO:0007669"/>
    <property type="project" value="TreeGrafter"/>
</dbReference>
<dbReference type="Proteomes" id="UP001165289">
    <property type="component" value="Unassembled WGS sequence"/>
</dbReference>
<dbReference type="GO" id="GO:0022625">
    <property type="term" value="C:cytosolic large ribosomal subunit"/>
    <property type="evidence" value="ECO:0007669"/>
    <property type="project" value="TreeGrafter"/>
</dbReference>
<evidence type="ECO:0000313" key="8">
    <source>
        <dbReference type="EMBL" id="KAI6654152.1"/>
    </source>
</evidence>